<evidence type="ECO:0000313" key="2">
    <source>
        <dbReference type="EMBL" id="AYV75238.1"/>
    </source>
</evidence>
<evidence type="ECO:0000259" key="1">
    <source>
        <dbReference type="PROSITE" id="PS51471"/>
    </source>
</evidence>
<sequence length="193" mass="22451">MEAQILLQTDKSSLKKYVFNDNVLLANCVNDTDPKLLINPKIKIYNKECIQHRDVGLFSDVVESYDYSGQTMYSEKYTDNLRKLQDAVNAMFNSTYNATFVNKYNSGEDYISAHADNEHRLDKNAGVVCISYGEKRKFRIRNKNDKKIVLDTYLESNDLVQMDGDFQQEFTHEIPVEKTVKGVRYSFTFRTHL</sequence>
<dbReference type="InterPro" id="IPR027450">
    <property type="entry name" value="AlkB-like"/>
</dbReference>
<dbReference type="EMBL" id="MK071979">
    <property type="protein sequence ID" value="AYV75238.1"/>
    <property type="molecule type" value="Genomic_DNA"/>
</dbReference>
<reference evidence="2" key="1">
    <citation type="submission" date="2018-10" db="EMBL/GenBank/DDBJ databases">
        <title>Hidden diversity of soil giant viruses.</title>
        <authorList>
            <person name="Schulz F."/>
            <person name="Alteio L."/>
            <person name="Goudeau D."/>
            <person name="Ryan E.M."/>
            <person name="Malmstrom R.R."/>
            <person name="Blanchard J."/>
            <person name="Woyke T."/>
        </authorList>
    </citation>
    <scope>NUCLEOTIDE SEQUENCE</scope>
    <source>
        <strain evidence="2">TEV1</strain>
    </source>
</reference>
<dbReference type="PANTHER" id="PTHR31212:SF4">
    <property type="entry name" value="ALPHA-KETOGLUTARATE-DEPENDENT DIOXYGENASE ALKB HOMOLOG 3"/>
    <property type="match status" value="1"/>
</dbReference>
<accession>A0A3G4ZK74</accession>
<feature type="domain" description="Fe2OG dioxygenase" evidence="1">
    <location>
        <begin position="95"/>
        <end position="193"/>
    </location>
</feature>
<dbReference type="SUPFAM" id="SSF51197">
    <property type="entry name" value="Clavaminate synthase-like"/>
    <property type="match status" value="1"/>
</dbReference>
<dbReference type="Gene3D" id="2.60.120.590">
    <property type="entry name" value="Alpha-ketoglutarate-dependent dioxygenase AlkB-like"/>
    <property type="match status" value="1"/>
</dbReference>
<dbReference type="PROSITE" id="PS51471">
    <property type="entry name" value="FE2OG_OXY"/>
    <property type="match status" value="1"/>
</dbReference>
<dbReference type="Pfam" id="PF13532">
    <property type="entry name" value="2OG-FeII_Oxy_2"/>
    <property type="match status" value="1"/>
</dbReference>
<gene>
    <name evidence="2" type="ORF">Terrestrivirus1_112</name>
</gene>
<dbReference type="InterPro" id="IPR032854">
    <property type="entry name" value="ALKBH3"/>
</dbReference>
<dbReference type="GO" id="GO:0006307">
    <property type="term" value="P:DNA alkylation repair"/>
    <property type="evidence" value="ECO:0007669"/>
    <property type="project" value="InterPro"/>
</dbReference>
<dbReference type="PANTHER" id="PTHR31212">
    <property type="entry name" value="ALPHA-KETOGLUTARATE-DEPENDENT DIOXYGENASE ALKB HOMOLOG 3"/>
    <property type="match status" value="1"/>
</dbReference>
<name>A0A3G4ZK74_9VIRU</name>
<organism evidence="2">
    <name type="scientific">Terrestrivirus sp</name>
    <dbReference type="NCBI Taxonomy" id="2487775"/>
    <lineage>
        <taxon>Viruses</taxon>
        <taxon>Varidnaviria</taxon>
        <taxon>Bamfordvirae</taxon>
        <taxon>Nucleocytoviricota</taxon>
        <taxon>Megaviricetes</taxon>
        <taxon>Imitervirales</taxon>
        <taxon>Mimiviridae</taxon>
        <taxon>Klosneuvirinae</taxon>
    </lineage>
</organism>
<dbReference type="InterPro" id="IPR037151">
    <property type="entry name" value="AlkB-like_sf"/>
</dbReference>
<protein>
    <submittedName>
        <fullName evidence="2">Alkylated (Methylated) DNA repair protein</fullName>
    </submittedName>
</protein>
<dbReference type="InterPro" id="IPR005123">
    <property type="entry name" value="Oxoglu/Fe-dep_dioxygenase_dom"/>
</dbReference>
<proteinExistence type="predicted"/>
<dbReference type="GO" id="GO:0051213">
    <property type="term" value="F:dioxygenase activity"/>
    <property type="evidence" value="ECO:0007669"/>
    <property type="project" value="InterPro"/>
</dbReference>